<dbReference type="InterPro" id="IPR016181">
    <property type="entry name" value="Acyl_CoA_acyltransferase"/>
</dbReference>
<proteinExistence type="predicted"/>
<dbReference type="Pfam" id="PF00583">
    <property type="entry name" value="Acetyltransf_1"/>
    <property type="match status" value="1"/>
</dbReference>
<sequence length="198" mass="23516">MDKNFKITKGNVNDLEDLYVSFCNNFPENERKSLNHLRKLIITGHYNLLLLNNNDNNRMGYAFIYVSEKQKTLWLDYIVIETPYQGKGLGSIFFNEIINFFGRQYIAMFMEVEIPNGKDKVQERRLKYYERLATSFVDIEYKLPTSDGGFPMYLLYKPINLAKLTNNCITQTIKEVYDFIHWDIQNKEDLYKEVIKTL</sequence>
<dbReference type="EMBL" id="SMGQ01000011">
    <property type="protein sequence ID" value="TCK98058.1"/>
    <property type="molecule type" value="Genomic_DNA"/>
</dbReference>
<comment type="caution">
    <text evidence="2">The sequence shown here is derived from an EMBL/GenBank/DDBJ whole genome shotgun (WGS) entry which is preliminary data.</text>
</comment>
<keyword evidence="2" id="KW-0808">Transferase</keyword>
<dbReference type="OrthoDB" id="1952641at2"/>
<dbReference type="Gene3D" id="3.40.630.30">
    <property type="match status" value="1"/>
</dbReference>
<name>A0A4R1MXQ6_9FIRM</name>
<feature type="domain" description="N-acetyltransferase" evidence="1">
    <location>
        <begin position="5"/>
        <end position="157"/>
    </location>
</feature>
<gene>
    <name evidence="2" type="ORF">EDC19_0475</name>
</gene>
<evidence type="ECO:0000313" key="2">
    <source>
        <dbReference type="EMBL" id="TCK98058.1"/>
    </source>
</evidence>
<accession>A0A4R1MXQ6</accession>
<evidence type="ECO:0000259" key="1">
    <source>
        <dbReference type="PROSITE" id="PS51186"/>
    </source>
</evidence>
<dbReference type="InterPro" id="IPR000182">
    <property type="entry name" value="GNAT_dom"/>
</dbReference>
<dbReference type="PROSITE" id="PS51186">
    <property type="entry name" value="GNAT"/>
    <property type="match status" value="1"/>
</dbReference>
<dbReference type="AlphaFoldDB" id="A0A4R1MXQ6"/>
<evidence type="ECO:0000313" key="3">
    <source>
        <dbReference type="Proteomes" id="UP000294545"/>
    </source>
</evidence>
<organism evidence="2 3">
    <name type="scientific">Natranaerovirga hydrolytica</name>
    <dbReference type="NCBI Taxonomy" id="680378"/>
    <lineage>
        <taxon>Bacteria</taxon>
        <taxon>Bacillati</taxon>
        <taxon>Bacillota</taxon>
        <taxon>Clostridia</taxon>
        <taxon>Lachnospirales</taxon>
        <taxon>Natranaerovirgaceae</taxon>
        <taxon>Natranaerovirga</taxon>
    </lineage>
</organism>
<dbReference type="CDD" id="cd04301">
    <property type="entry name" value="NAT_SF"/>
    <property type="match status" value="1"/>
</dbReference>
<reference evidence="2 3" key="1">
    <citation type="submission" date="2019-03" db="EMBL/GenBank/DDBJ databases">
        <title>Genomic Encyclopedia of Type Strains, Phase IV (KMG-IV): sequencing the most valuable type-strain genomes for metagenomic binning, comparative biology and taxonomic classification.</title>
        <authorList>
            <person name="Goeker M."/>
        </authorList>
    </citation>
    <scope>NUCLEOTIDE SEQUENCE [LARGE SCALE GENOMIC DNA]</scope>
    <source>
        <strain evidence="2 3">DSM 24176</strain>
    </source>
</reference>
<dbReference type="RefSeq" id="WP_132279938.1">
    <property type="nucleotide sequence ID" value="NZ_SMGQ01000011.1"/>
</dbReference>
<keyword evidence="3" id="KW-1185">Reference proteome</keyword>
<dbReference type="GO" id="GO:0016747">
    <property type="term" value="F:acyltransferase activity, transferring groups other than amino-acyl groups"/>
    <property type="evidence" value="ECO:0007669"/>
    <property type="project" value="InterPro"/>
</dbReference>
<dbReference type="Proteomes" id="UP000294545">
    <property type="component" value="Unassembled WGS sequence"/>
</dbReference>
<protein>
    <submittedName>
        <fullName evidence="2">Acetyltransferase (GNAT) family protein</fullName>
    </submittedName>
</protein>
<dbReference type="SUPFAM" id="SSF55729">
    <property type="entry name" value="Acyl-CoA N-acyltransferases (Nat)"/>
    <property type="match status" value="1"/>
</dbReference>